<dbReference type="EMBL" id="GU943007">
    <property type="protein sequence ID" value="ADD93974.1"/>
    <property type="molecule type" value="Genomic_DNA"/>
</dbReference>
<protein>
    <submittedName>
        <fullName evidence="1">Uncharacterized protein</fullName>
    </submittedName>
</protein>
<accession>D6PE23</accession>
<name>D6PE23_9BACT</name>
<proteinExistence type="predicted"/>
<organism evidence="1">
    <name type="scientific">uncultured marine bacterium MedDCM-OCT-S09-C247</name>
    <dbReference type="NCBI Taxonomy" id="743078"/>
    <lineage>
        <taxon>Bacteria</taxon>
        <taxon>environmental samples</taxon>
    </lineage>
</organism>
<reference evidence="1" key="1">
    <citation type="journal article" date="2010" name="ISME J.">
        <title>Metagenome of the Mediterranean deep chlorophyll maximum studied by direct and fosmid library 454 pyrosequencing.</title>
        <authorList>
            <person name="Ghai R."/>
            <person name="Martin-Cuadrado A.B."/>
            <person name="Molto A.G."/>
            <person name="Heredia I.G."/>
            <person name="Cabrera R."/>
            <person name="Martin J."/>
            <person name="Verdu M."/>
            <person name="Deschamps P."/>
            <person name="Moreira D."/>
            <person name="Lopez-Garcia P."/>
            <person name="Mira A."/>
            <person name="Rodriguez-Valera F."/>
        </authorList>
    </citation>
    <scope>NUCLEOTIDE SEQUENCE</scope>
</reference>
<evidence type="ECO:0000313" key="1">
    <source>
        <dbReference type="EMBL" id="ADD93974.1"/>
    </source>
</evidence>
<dbReference type="AlphaFoldDB" id="D6PE23"/>
<sequence length="374" mass="39656">MVQLTPNVDSTFSIDFKKASGDGKSTGLPSPIVVDLHADSIVTAKPEDGMTMDTFLSHAQRLITKQLNAYIQDPGNTDGVDAAKVGNIGADARLFKKTVGGAFDLTDIPTKYDVIKVTHTNADSGGAVERYLGYSNVANQPFIKAYDKLFHIQGGTIGDNGTANSIRGLAVDGDGYLTVTINGVVNGDMEVLRFQQNATGANEDYIAMFGSDEIAIKNTTNDGNDTTYQLDFIVPGGALPAGSPGNQSPINILAKPSDFIEAYLEDTEGLVEGVREVFYSNQIVLREIGDAAKRNTGDDAPAFGGFTPTTGGAAAADYGLNAVTETMNWVDDRDPIVKIGYDETNQRLTFDGVNTALGKGTGVGFDTFTVYSKN</sequence>